<dbReference type="InterPro" id="IPR010979">
    <property type="entry name" value="Ribosomal_uS13-like_H2TH"/>
</dbReference>
<comment type="subunit">
    <text evidence="5">Associates with stalled 50S ribosomal subunits. Binds to RqcP.</text>
</comment>
<dbReference type="InterPro" id="IPR051608">
    <property type="entry name" value="RQC_Subunit_NEMF"/>
</dbReference>
<dbReference type="RefSeq" id="WP_090244466.1">
    <property type="nucleotide sequence ID" value="NZ_FNOU01000007.1"/>
</dbReference>
<evidence type="ECO:0000256" key="5">
    <source>
        <dbReference type="HAMAP-Rule" id="MF_00844"/>
    </source>
</evidence>
<comment type="function">
    <text evidence="5">Key component of the ribosome quality control system (RQC), a ribosome-associated complex that mediates the extraction of incompletely synthesized nascent chains from stalled ribosomes and their subsequent degradation. RqcH recruits Ala-charged tRNA, and with RqcP directs the elongation of stalled nascent chains on 50S ribosomal subunits, leading to non-templated C-terminal alanine extensions (Ala tail). The Ala tail promotes nascent chain degradation. May add between 1 and at least 8 Ala residues. Binds to stalled 50S ribosomal subunits.</text>
</comment>
<evidence type="ECO:0000313" key="8">
    <source>
        <dbReference type="Proteomes" id="UP000199652"/>
    </source>
</evidence>
<dbReference type="Gene3D" id="1.10.8.50">
    <property type="match status" value="1"/>
</dbReference>
<dbReference type="InterPro" id="IPR008532">
    <property type="entry name" value="NFACT_RNA-bd"/>
</dbReference>
<dbReference type="AlphaFoldDB" id="A0A1H3EIW8"/>
<dbReference type="GO" id="GO:0072344">
    <property type="term" value="P:rescue of stalled ribosome"/>
    <property type="evidence" value="ECO:0007669"/>
    <property type="project" value="UniProtKB-UniRule"/>
</dbReference>
<dbReference type="GO" id="GO:0000049">
    <property type="term" value="F:tRNA binding"/>
    <property type="evidence" value="ECO:0007669"/>
    <property type="project" value="UniProtKB-UniRule"/>
</dbReference>
<keyword evidence="1 5" id="KW-0820">tRNA-binding</keyword>
<dbReference type="GO" id="GO:0019843">
    <property type="term" value="F:rRNA binding"/>
    <property type="evidence" value="ECO:0007669"/>
    <property type="project" value="UniProtKB-UniRule"/>
</dbReference>
<evidence type="ECO:0000256" key="3">
    <source>
        <dbReference type="ARBA" id="ARBA00022884"/>
    </source>
</evidence>
<name>A0A1H3EIW8_EUBBA</name>
<keyword evidence="3 5" id="KW-0694">RNA-binding</keyword>
<dbReference type="PANTHER" id="PTHR15239:SF6">
    <property type="entry name" value="RIBOSOME QUALITY CONTROL COMPLEX SUBUNIT NEMF"/>
    <property type="match status" value="1"/>
</dbReference>
<dbReference type="HAMAP" id="MF_00844_B">
    <property type="entry name" value="RqcH_B"/>
    <property type="match status" value="1"/>
</dbReference>
<dbReference type="STRING" id="1528.SAMN04488579_10788"/>
<evidence type="ECO:0000259" key="6">
    <source>
        <dbReference type="Pfam" id="PF05670"/>
    </source>
</evidence>
<dbReference type="Pfam" id="PF05833">
    <property type="entry name" value="NFACT_N"/>
    <property type="match status" value="1"/>
</dbReference>
<proteinExistence type="inferred from homology"/>
<dbReference type="EMBL" id="FNOU01000007">
    <property type="protein sequence ID" value="SDX78723.1"/>
    <property type="molecule type" value="Genomic_DNA"/>
</dbReference>
<dbReference type="InterPro" id="IPR043682">
    <property type="entry name" value="RqcH_bacterial"/>
</dbReference>
<evidence type="ECO:0000256" key="1">
    <source>
        <dbReference type="ARBA" id="ARBA00022555"/>
    </source>
</evidence>
<dbReference type="Proteomes" id="UP000199652">
    <property type="component" value="Unassembled WGS sequence"/>
</dbReference>
<gene>
    <name evidence="5" type="primary">rqcH</name>
    <name evidence="7" type="ORF">SAMN04488579_10788</name>
</gene>
<evidence type="ECO:0000313" key="7">
    <source>
        <dbReference type="EMBL" id="SDX78723.1"/>
    </source>
</evidence>
<evidence type="ECO:0000256" key="4">
    <source>
        <dbReference type="ARBA" id="ARBA00022917"/>
    </source>
</evidence>
<keyword evidence="2 5" id="KW-0699">rRNA-binding</keyword>
<keyword evidence="4 5" id="KW-0648">Protein biosynthesis</keyword>
<dbReference type="GO" id="GO:1990112">
    <property type="term" value="C:RQC complex"/>
    <property type="evidence" value="ECO:0007669"/>
    <property type="project" value="TreeGrafter"/>
</dbReference>
<dbReference type="OrthoDB" id="9766163at2"/>
<organism evidence="7 8">
    <name type="scientific">Eubacterium barkeri</name>
    <name type="common">Clostridium barkeri</name>
    <dbReference type="NCBI Taxonomy" id="1528"/>
    <lineage>
        <taxon>Bacteria</taxon>
        <taxon>Bacillati</taxon>
        <taxon>Bacillota</taxon>
        <taxon>Clostridia</taxon>
        <taxon>Eubacteriales</taxon>
        <taxon>Eubacteriaceae</taxon>
        <taxon>Eubacterium</taxon>
    </lineage>
</organism>
<evidence type="ECO:0000256" key="2">
    <source>
        <dbReference type="ARBA" id="ARBA00022730"/>
    </source>
</evidence>
<keyword evidence="8" id="KW-1185">Reference proteome</keyword>
<feature type="domain" description="NFACT RNA-binding" evidence="6">
    <location>
        <begin position="470"/>
        <end position="568"/>
    </location>
</feature>
<protein>
    <recommendedName>
        <fullName evidence="5">Rqc2 homolog RqcH</fullName>
        <shortName evidence="5">RqcH</shortName>
    </recommendedName>
</protein>
<dbReference type="FunFam" id="2.30.310.10:FF:000004">
    <property type="entry name" value="Fibronectin-binding protein A"/>
    <property type="match status" value="1"/>
</dbReference>
<accession>A0A1H3EIW8</accession>
<dbReference type="Pfam" id="PF05670">
    <property type="entry name" value="NFACT-R_1"/>
    <property type="match status" value="1"/>
</dbReference>
<comment type="similarity">
    <text evidence="5">Belongs to the NEMF family.</text>
</comment>
<dbReference type="SUPFAM" id="SSF46946">
    <property type="entry name" value="S13-like H2TH domain"/>
    <property type="match status" value="1"/>
</dbReference>
<reference evidence="8" key="1">
    <citation type="submission" date="2016-10" db="EMBL/GenBank/DDBJ databases">
        <authorList>
            <person name="Varghese N."/>
            <person name="Submissions S."/>
        </authorList>
    </citation>
    <scope>NUCLEOTIDE SEQUENCE [LARGE SCALE GENOMIC DNA]</scope>
    <source>
        <strain evidence="8">VPI 5359</strain>
    </source>
</reference>
<dbReference type="PANTHER" id="PTHR15239">
    <property type="entry name" value="NUCLEAR EXPORT MEDIATOR FACTOR NEMF"/>
    <property type="match status" value="1"/>
</dbReference>
<sequence>MAFDGITTHHLIKELRSDIVDGRIRKIYQPEADEIRLTINKGRDNYNLLLSANANNPRVYLTEKPKGNPNTPPGFCMVLRKYILNGMILDIRQHQSDRVMEFHIACKNEFGDTVVRCLLVEIMGRNSNIILTDGPADGLETPPTIMDSLKKVGSSSNRYRQILPGRPYIFPPESGRRNFFTLTEEAYVQMTADEGAVPLSKLFVQGFLGVSPILAREICFRAGVPDTASFSDLSTKQIKFLWQSFSDIRGEIQTGPLPTLYTFHRDILDFSTVNLHHLVDTDEAHYPKVSAMLEDFYYLKDKKIRFTARSANLKHQLGTLYKKSAKKLQNLRQDMQRSHSDEKSKLFGDLVTANIYQIERGMKSITVPDYNDPEMGEVTIPLKVNETPSQNAQRFYKKYNKAKRAQIQLADQIAITEEQTYYLDSLLNALEQCTELAELDEIRHEFAQSEFAKKNPNQKKAAKRPEASKPMHYLSSEGFHIYVGKNNYQNDYISTRLGVDEDCWLHVKDIPGSHVLVVADGRFITEVTLLEAGMLAAWYSKARNSENVPVDYLEFKFLKKPNKSKPGMVIFTDQNTMYVTPKREAILSLTIID</sequence>
<dbReference type="Gene3D" id="2.30.310.10">
    <property type="entry name" value="ibrinogen binding protein from staphylococcus aureus domain"/>
    <property type="match status" value="1"/>
</dbReference>
<dbReference type="GO" id="GO:0043023">
    <property type="term" value="F:ribosomal large subunit binding"/>
    <property type="evidence" value="ECO:0007669"/>
    <property type="project" value="UniProtKB-UniRule"/>
</dbReference>